<dbReference type="GO" id="GO:0006402">
    <property type="term" value="P:mRNA catabolic process"/>
    <property type="evidence" value="ECO:0007669"/>
    <property type="project" value="TreeGrafter"/>
</dbReference>
<dbReference type="Proteomes" id="UP000094802">
    <property type="component" value="Unassembled WGS sequence"/>
</dbReference>
<dbReference type="RefSeq" id="WP_017096583.1">
    <property type="nucleotide sequence ID" value="NZ_AJZD02000019.1"/>
</dbReference>
<dbReference type="OrthoDB" id="7030467at2"/>
<dbReference type="InterPro" id="IPR035093">
    <property type="entry name" value="RelE/ParE_toxin_dom_sf"/>
</dbReference>
<dbReference type="InterPro" id="IPR004386">
    <property type="entry name" value="Toxin_YafQ-like"/>
</dbReference>
<evidence type="ECO:0000313" key="3">
    <source>
        <dbReference type="EMBL" id="OEF95081.1"/>
    </source>
</evidence>
<proteinExistence type="predicted"/>
<dbReference type="GO" id="GO:0006415">
    <property type="term" value="P:translational termination"/>
    <property type="evidence" value="ECO:0007669"/>
    <property type="project" value="TreeGrafter"/>
</dbReference>
<evidence type="ECO:0000313" key="4">
    <source>
        <dbReference type="Proteomes" id="UP000094802"/>
    </source>
</evidence>
<reference evidence="3 4" key="1">
    <citation type="journal article" date="2012" name="Science">
        <title>Ecological populations of bacteria act as socially cohesive units of antibiotic production and resistance.</title>
        <authorList>
            <person name="Cordero O.X."/>
            <person name="Wildschutte H."/>
            <person name="Kirkup B."/>
            <person name="Proehl S."/>
            <person name="Ngo L."/>
            <person name="Hussain F."/>
            <person name="Le Roux F."/>
            <person name="Mincer T."/>
            <person name="Polz M.F."/>
        </authorList>
    </citation>
    <scope>NUCLEOTIDE SEQUENCE [LARGE SCALE GENOMIC DNA]</scope>
    <source>
        <strain evidence="3 4">12E03</strain>
    </source>
</reference>
<comment type="caution">
    <text evidence="3">The sequence shown here is derived from an EMBL/GenBank/DDBJ whole genome shotgun (WGS) entry which is preliminary data.</text>
</comment>
<dbReference type="AlphaFoldDB" id="A0A1E5FX56"/>
<sequence>MLKIRIKSSFKKDLKRASKNTRYNTSMLKDLIDNHLVKTGTVPNEYKPHLLQGNWKPHMECHIQPDFLLIWDVDWDTQELILVRCGSHSELFG</sequence>
<dbReference type="GO" id="GO:0004521">
    <property type="term" value="F:RNA endonuclease activity"/>
    <property type="evidence" value="ECO:0007669"/>
    <property type="project" value="TreeGrafter"/>
</dbReference>
<feature type="active site" description="Proton donor" evidence="2">
    <location>
        <position position="88"/>
    </location>
</feature>
<organism evidence="3 4">
    <name type="scientific">Vibrio splendidus 12E03</name>
    <dbReference type="NCBI Taxonomy" id="1191305"/>
    <lineage>
        <taxon>Bacteria</taxon>
        <taxon>Pseudomonadati</taxon>
        <taxon>Pseudomonadota</taxon>
        <taxon>Gammaproteobacteria</taxon>
        <taxon>Vibrionales</taxon>
        <taxon>Vibrionaceae</taxon>
        <taxon>Vibrio</taxon>
    </lineage>
</organism>
<protein>
    <submittedName>
        <fullName evidence="3">Addiction module toxin RelE</fullName>
    </submittedName>
</protein>
<evidence type="ECO:0000256" key="2">
    <source>
        <dbReference type="PIRSR" id="PIRSR006156-1"/>
    </source>
</evidence>
<dbReference type="InterPro" id="IPR007712">
    <property type="entry name" value="RelE/ParE_toxin"/>
</dbReference>
<keyword evidence="1" id="KW-1277">Toxin-antitoxin system</keyword>
<dbReference type="NCBIfam" id="TIGR02385">
    <property type="entry name" value="RelE_StbE"/>
    <property type="match status" value="1"/>
</dbReference>
<evidence type="ECO:0000256" key="1">
    <source>
        <dbReference type="ARBA" id="ARBA00022649"/>
    </source>
</evidence>
<dbReference type="PIRSF" id="PIRSF006156">
    <property type="entry name" value="YafQ"/>
    <property type="match status" value="1"/>
</dbReference>
<dbReference type="EMBL" id="AJZD02000019">
    <property type="protein sequence ID" value="OEF95081.1"/>
    <property type="molecule type" value="Genomic_DNA"/>
</dbReference>
<dbReference type="Gene3D" id="3.30.2310.20">
    <property type="entry name" value="RelE-like"/>
    <property type="match status" value="1"/>
</dbReference>
<dbReference type="PANTHER" id="PTHR40588:SF1">
    <property type="entry name" value="MRNA INTERFERASE TOXIN YAFQ"/>
    <property type="match status" value="1"/>
</dbReference>
<dbReference type="SUPFAM" id="SSF143011">
    <property type="entry name" value="RelE-like"/>
    <property type="match status" value="1"/>
</dbReference>
<dbReference type="Pfam" id="PF15738">
    <property type="entry name" value="YafQ_toxin"/>
    <property type="match status" value="1"/>
</dbReference>
<dbReference type="PANTHER" id="PTHR40588">
    <property type="entry name" value="MRNA INTERFERASE TOXIN YAFQ"/>
    <property type="match status" value="1"/>
</dbReference>
<gene>
    <name evidence="3" type="ORF">A142_15260</name>
</gene>
<accession>A0A1E5FX56</accession>
<name>A0A1E5FX56_VIBSP</name>